<keyword evidence="10" id="KW-1185">Reference proteome</keyword>
<dbReference type="SUPFAM" id="SSF103473">
    <property type="entry name" value="MFS general substrate transporter"/>
    <property type="match status" value="1"/>
</dbReference>
<sequence length="548" mass="60584">MDTAPFLPLSSSSSFSSSAIAMDGVVDYRGDPVSRFTSGGWTAALFIIGVELAERFAYYGVSSNLITYLTGPLQESTASAAAAVNTWSGMASMLPLAGAFVADSYLGRHRTILVASLLYILGLGLLTLSSVLPSLRPPKCSINYGKTCSPSSFQVFFFYFSLYLVALAQGFHKPCTQAFGADQFDEKDPEEGLSRSSFFNWWFFGLCLSISITIIILPYVQDNVSWALGFGLPFIAMGIALIIFLIGTKKYRIQQLKGRSPFLRIGKSFAALIKGTATSEGSELHHSKHKSDKEPNDLQIEEAKGLLRLFPLWLTCLIYGIVYAQSSTFFTKQGGTLDRKIGSSFQVPPAALQSFISISIVAFVPIYDQILVPLTRKLSRIPTGITKLQRIATGIVLSVLSMTVAALVEMKRLKTAKDYGLIDQPEAIIPMSLWWLAPQYILCGITEVFTLVGMQEFFYDQVPDELRSIGLALYYSIFGIGNFISSFLISVINKTTRSRGESWFSDNLNSAHLDYFYWLLAGLSFVELIVFLVFSRAYVYKKQQITAE</sequence>
<feature type="transmembrane region" description="Helical" evidence="8">
    <location>
        <begin position="473"/>
        <end position="495"/>
    </location>
</feature>
<keyword evidence="3" id="KW-0813">Transport</keyword>
<feature type="transmembrane region" description="Helical" evidence="8">
    <location>
        <begin position="388"/>
        <end position="408"/>
    </location>
</feature>
<feature type="transmembrane region" description="Helical" evidence="8">
    <location>
        <begin position="515"/>
        <end position="534"/>
    </location>
</feature>
<evidence type="ECO:0000256" key="1">
    <source>
        <dbReference type="ARBA" id="ARBA00004141"/>
    </source>
</evidence>
<feature type="transmembrane region" description="Helical" evidence="8">
    <location>
        <begin position="428"/>
        <end position="452"/>
    </location>
</feature>
<dbReference type="OrthoDB" id="8904098at2759"/>
<evidence type="ECO:0000256" key="3">
    <source>
        <dbReference type="ARBA" id="ARBA00022448"/>
    </source>
</evidence>
<keyword evidence="6 8" id="KW-1133">Transmembrane helix</keyword>
<dbReference type="GO" id="GO:0071916">
    <property type="term" value="F:dipeptide transmembrane transporter activity"/>
    <property type="evidence" value="ECO:0007669"/>
    <property type="project" value="InterPro"/>
</dbReference>
<comment type="subcellular location">
    <subcellularLocation>
        <location evidence="1">Membrane</location>
        <topology evidence="1">Multi-pass membrane protein</topology>
    </subcellularLocation>
</comment>
<evidence type="ECO:0000256" key="7">
    <source>
        <dbReference type="ARBA" id="ARBA00023136"/>
    </source>
</evidence>
<dbReference type="GO" id="GO:0042937">
    <property type="term" value="F:tripeptide transmembrane transporter activity"/>
    <property type="evidence" value="ECO:0007669"/>
    <property type="project" value="InterPro"/>
</dbReference>
<keyword evidence="4" id="KW-0597">Phosphoprotein</keyword>
<dbReference type="InterPro" id="IPR000109">
    <property type="entry name" value="POT_fam"/>
</dbReference>
<dbReference type="InterPro" id="IPR036259">
    <property type="entry name" value="MFS_trans_sf"/>
</dbReference>
<organism evidence="9 10">
    <name type="scientific">Apostasia shenzhenica</name>
    <dbReference type="NCBI Taxonomy" id="1088818"/>
    <lineage>
        <taxon>Eukaryota</taxon>
        <taxon>Viridiplantae</taxon>
        <taxon>Streptophyta</taxon>
        <taxon>Embryophyta</taxon>
        <taxon>Tracheophyta</taxon>
        <taxon>Spermatophyta</taxon>
        <taxon>Magnoliopsida</taxon>
        <taxon>Liliopsida</taxon>
        <taxon>Asparagales</taxon>
        <taxon>Orchidaceae</taxon>
        <taxon>Apostasioideae</taxon>
        <taxon>Apostasia</taxon>
    </lineage>
</organism>
<dbReference type="GO" id="GO:0080054">
    <property type="term" value="F:low-affinity nitrate transmembrane transporter activity"/>
    <property type="evidence" value="ECO:0007669"/>
    <property type="project" value="UniProtKB-ARBA"/>
</dbReference>
<dbReference type="Proteomes" id="UP000236161">
    <property type="component" value="Unassembled WGS sequence"/>
</dbReference>
<evidence type="ECO:0000256" key="6">
    <source>
        <dbReference type="ARBA" id="ARBA00022989"/>
    </source>
</evidence>
<reference evidence="9 10" key="1">
    <citation type="journal article" date="2017" name="Nature">
        <title>The Apostasia genome and the evolution of orchids.</title>
        <authorList>
            <person name="Zhang G.Q."/>
            <person name="Liu K.W."/>
            <person name="Li Z."/>
            <person name="Lohaus R."/>
            <person name="Hsiao Y.Y."/>
            <person name="Niu S.C."/>
            <person name="Wang J.Y."/>
            <person name="Lin Y.C."/>
            <person name="Xu Q."/>
            <person name="Chen L.J."/>
            <person name="Yoshida K."/>
            <person name="Fujiwara S."/>
            <person name="Wang Z.W."/>
            <person name="Zhang Y.Q."/>
            <person name="Mitsuda N."/>
            <person name="Wang M."/>
            <person name="Liu G.H."/>
            <person name="Pecoraro L."/>
            <person name="Huang H.X."/>
            <person name="Xiao X.J."/>
            <person name="Lin M."/>
            <person name="Wu X.Y."/>
            <person name="Wu W.L."/>
            <person name="Chen Y.Y."/>
            <person name="Chang S.B."/>
            <person name="Sakamoto S."/>
            <person name="Ohme-Takagi M."/>
            <person name="Yagi M."/>
            <person name="Zeng S.J."/>
            <person name="Shen C.Y."/>
            <person name="Yeh C.M."/>
            <person name="Luo Y.B."/>
            <person name="Tsai W.C."/>
            <person name="Van de Peer Y."/>
            <person name="Liu Z.J."/>
        </authorList>
    </citation>
    <scope>NUCLEOTIDE SEQUENCE [LARGE SCALE GENOMIC DNA]</scope>
    <source>
        <strain evidence="10">cv. Shenzhen</strain>
        <tissue evidence="9">Stem</tissue>
    </source>
</reference>
<dbReference type="InterPro" id="IPR044739">
    <property type="entry name" value="NRT1/PTR"/>
</dbReference>
<evidence type="ECO:0000256" key="2">
    <source>
        <dbReference type="ARBA" id="ARBA00005982"/>
    </source>
</evidence>
<name>A0A2I0A833_9ASPA</name>
<feature type="transmembrane region" description="Helical" evidence="8">
    <location>
        <begin position="112"/>
        <end position="132"/>
    </location>
</feature>
<feature type="transmembrane region" description="Helical" evidence="8">
    <location>
        <begin position="201"/>
        <end position="220"/>
    </location>
</feature>
<dbReference type="CDD" id="cd17417">
    <property type="entry name" value="MFS_NPF5"/>
    <property type="match status" value="1"/>
</dbReference>
<dbReference type="GO" id="GO:0009705">
    <property type="term" value="C:plant-type vacuole membrane"/>
    <property type="evidence" value="ECO:0007669"/>
    <property type="project" value="UniProtKB-ARBA"/>
</dbReference>
<keyword evidence="7 8" id="KW-0472">Membrane</keyword>
<dbReference type="FunFam" id="1.20.1250.20:FF:000147">
    <property type="entry name" value="Protein NRT1/ PTR family 5.10"/>
    <property type="match status" value="1"/>
</dbReference>
<protein>
    <submittedName>
        <fullName evidence="9">Putative peptide/nitrate transporter</fullName>
    </submittedName>
</protein>
<dbReference type="EMBL" id="KZ452013">
    <property type="protein sequence ID" value="PKA51720.1"/>
    <property type="molecule type" value="Genomic_DNA"/>
</dbReference>
<dbReference type="Pfam" id="PF00854">
    <property type="entry name" value="PTR2"/>
    <property type="match status" value="1"/>
</dbReference>
<dbReference type="Gene3D" id="1.20.1250.20">
    <property type="entry name" value="MFS general substrate transporter like domains"/>
    <property type="match status" value="1"/>
</dbReference>
<feature type="transmembrane region" description="Helical" evidence="8">
    <location>
        <begin position="226"/>
        <end position="247"/>
    </location>
</feature>
<evidence type="ECO:0000256" key="8">
    <source>
        <dbReference type="SAM" id="Phobius"/>
    </source>
</evidence>
<feature type="transmembrane region" description="Helical" evidence="8">
    <location>
        <begin position="78"/>
        <end position="100"/>
    </location>
</feature>
<feature type="transmembrane region" description="Helical" evidence="8">
    <location>
        <begin position="350"/>
        <end position="367"/>
    </location>
</feature>
<evidence type="ECO:0000313" key="10">
    <source>
        <dbReference type="Proteomes" id="UP000236161"/>
    </source>
</evidence>
<accession>A0A2I0A833</accession>
<gene>
    <name evidence="9" type="ORF">AXF42_Ash003087</name>
</gene>
<dbReference type="InterPro" id="IPR018456">
    <property type="entry name" value="PTR2_symporter_CS"/>
</dbReference>
<feature type="transmembrane region" description="Helical" evidence="8">
    <location>
        <begin position="152"/>
        <end position="171"/>
    </location>
</feature>
<keyword evidence="5 8" id="KW-0812">Transmembrane</keyword>
<comment type="similarity">
    <text evidence="2">Belongs to the major facilitator superfamily. Proton-dependent oligopeptide transporter (POT/PTR) (TC 2.A.17) family.</text>
</comment>
<evidence type="ECO:0000256" key="4">
    <source>
        <dbReference type="ARBA" id="ARBA00022553"/>
    </source>
</evidence>
<dbReference type="PROSITE" id="PS01022">
    <property type="entry name" value="PTR2_1"/>
    <property type="match status" value="1"/>
</dbReference>
<dbReference type="AlphaFoldDB" id="A0A2I0A833"/>
<dbReference type="PANTHER" id="PTHR11654">
    <property type="entry name" value="OLIGOPEPTIDE TRANSPORTER-RELATED"/>
    <property type="match status" value="1"/>
</dbReference>
<evidence type="ECO:0000313" key="9">
    <source>
        <dbReference type="EMBL" id="PKA51720.1"/>
    </source>
</evidence>
<feature type="transmembrane region" description="Helical" evidence="8">
    <location>
        <begin position="309"/>
        <end position="330"/>
    </location>
</feature>
<proteinExistence type="inferred from homology"/>
<evidence type="ECO:0000256" key="5">
    <source>
        <dbReference type="ARBA" id="ARBA00022692"/>
    </source>
</evidence>